<comment type="catalytic activity">
    <reaction evidence="4">
        <text>N(1)-(5-phospho-beta-D-ribosyl)glycinamide + (6R)-10-formyltetrahydrofolate = N(2)-formyl-N(1)-(5-phospho-beta-D-ribosyl)glycinamide + (6S)-5,6,7,8-tetrahydrofolate + H(+)</text>
        <dbReference type="Rhea" id="RHEA:15053"/>
        <dbReference type="ChEBI" id="CHEBI:15378"/>
        <dbReference type="ChEBI" id="CHEBI:57453"/>
        <dbReference type="ChEBI" id="CHEBI:143788"/>
        <dbReference type="ChEBI" id="CHEBI:147286"/>
        <dbReference type="ChEBI" id="CHEBI:195366"/>
        <dbReference type="EC" id="2.1.2.2"/>
    </reaction>
</comment>
<name>J9A629_9PROT</name>
<comment type="caution">
    <text evidence="6">The sequence shown here is derived from an EMBL/GenBank/DDBJ whole genome shotgun (WGS) entry which is preliminary data.</text>
</comment>
<dbReference type="UniPathway" id="UPA00074">
    <property type="reaction ID" value="UER00126"/>
</dbReference>
<dbReference type="HAMAP" id="MF_01930">
    <property type="entry name" value="PurN"/>
    <property type="match status" value="1"/>
</dbReference>
<feature type="domain" description="Formyl transferase N-terminal" evidence="5">
    <location>
        <begin position="7"/>
        <end position="190"/>
    </location>
</feature>
<keyword evidence="7" id="KW-1185">Reference proteome</keyword>
<dbReference type="Gene3D" id="3.40.50.170">
    <property type="entry name" value="Formyl transferase, N-terminal domain"/>
    <property type="match status" value="1"/>
</dbReference>
<dbReference type="InterPro" id="IPR002376">
    <property type="entry name" value="Formyl_transf_N"/>
</dbReference>
<feature type="binding site" evidence="4">
    <location>
        <position position="111"/>
    </location>
    <ligand>
        <name>(6R)-10-formyltetrahydrofolate</name>
        <dbReference type="ChEBI" id="CHEBI:195366"/>
    </ligand>
</feature>
<evidence type="ECO:0000313" key="6">
    <source>
        <dbReference type="EMBL" id="EJW21850.1"/>
    </source>
</evidence>
<comment type="function">
    <text evidence="4">Catalyzes the transfer of a formyl group from 10-formyltetrahydrofolate to 5-phospho-ribosyl-glycinamide (GAR), producing 5-phospho-ribosyl-N-formylglycinamide (FGAR) and tetrahydrofolate.</text>
</comment>
<dbReference type="NCBIfam" id="TIGR00639">
    <property type="entry name" value="PurN"/>
    <property type="match status" value="1"/>
</dbReference>
<protein>
    <recommendedName>
        <fullName evidence="4">Phosphoribosylglycinamide formyltransferase</fullName>
        <ecNumber evidence="4">2.1.2.2</ecNumber>
    </recommendedName>
    <alternativeName>
        <fullName evidence="4">5'-phosphoribosylglycinamide transformylase</fullName>
    </alternativeName>
    <alternativeName>
        <fullName evidence="4">GAR transformylase</fullName>
        <shortName evidence="4">GART</shortName>
    </alternativeName>
</protein>
<comment type="similarity">
    <text evidence="4">Belongs to the GART family.</text>
</comment>
<accession>J9A629</accession>
<gene>
    <name evidence="4" type="primary">purN</name>
    <name evidence="6" type="ORF">IMCC14465_02440</name>
</gene>
<evidence type="ECO:0000313" key="7">
    <source>
        <dbReference type="Proteomes" id="UP000004836"/>
    </source>
</evidence>
<dbReference type="OrthoDB" id="9806170at2"/>
<dbReference type="Proteomes" id="UP000004836">
    <property type="component" value="Unassembled WGS sequence"/>
</dbReference>
<feature type="binding site" evidence="4">
    <location>
        <position position="69"/>
    </location>
    <ligand>
        <name>(6R)-10-formyltetrahydrofolate</name>
        <dbReference type="ChEBI" id="CHEBI:195366"/>
    </ligand>
</feature>
<dbReference type="AlphaFoldDB" id="J9A629"/>
<dbReference type="InterPro" id="IPR004607">
    <property type="entry name" value="GART"/>
</dbReference>
<dbReference type="EMBL" id="ALYF01000002">
    <property type="protein sequence ID" value="EJW21850.1"/>
    <property type="molecule type" value="Genomic_DNA"/>
</dbReference>
<organism evidence="6 7">
    <name type="scientific">alpha proteobacterium IMCC14465</name>
    <dbReference type="NCBI Taxonomy" id="1220535"/>
    <lineage>
        <taxon>Bacteria</taxon>
        <taxon>Pseudomonadati</taxon>
        <taxon>Pseudomonadota</taxon>
        <taxon>Alphaproteobacteria</taxon>
        <taxon>PS1 clade</taxon>
    </lineage>
</organism>
<dbReference type="CDD" id="cd08645">
    <property type="entry name" value="FMT_core_GART"/>
    <property type="match status" value="1"/>
</dbReference>
<dbReference type="GO" id="GO:0005829">
    <property type="term" value="C:cytosol"/>
    <property type="evidence" value="ECO:0007669"/>
    <property type="project" value="TreeGrafter"/>
</dbReference>
<dbReference type="Pfam" id="PF00551">
    <property type="entry name" value="Formyl_trans_N"/>
    <property type="match status" value="1"/>
</dbReference>
<reference evidence="6 7" key="1">
    <citation type="journal article" date="2012" name="J. Bacteriol.">
        <title>Genome Sequence of Strain IMCC14465, Isolated from the East Sea, Belonging to the PS1 Clade of Alphaproteobacteria.</title>
        <authorList>
            <person name="Yang S.J."/>
            <person name="Kang I."/>
            <person name="Cho J.C."/>
        </authorList>
    </citation>
    <scope>NUCLEOTIDE SEQUENCE [LARGE SCALE GENOMIC DNA]</scope>
    <source>
        <strain evidence="6 7">IMCC14465</strain>
    </source>
</reference>
<evidence type="ECO:0000256" key="4">
    <source>
        <dbReference type="HAMAP-Rule" id="MF_01930"/>
    </source>
</evidence>
<evidence type="ECO:0000256" key="2">
    <source>
        <dbReference type="ARBA" id="ARBA00022679"/>
    </source>
</evidence>
<dbReference type="STRING" id="1220535.IMCC14465_02440"/>
<feature type="binding site" evidence="4">
    <location>
        <begin position="94"/>
        <end position="97"/>
    </location>
    <ligand>
        <name>(6R)-10-formyltetrahydrofolate</name>
        <dbReference type="ChEBI" id="CHEBI:195366"/>
    </ligand>
</feature>
<dbReference type="PANTHER" id="PTHR43369">
    <property type="entry name" value="PHOSPHORIBOSYLGLYCINAMIDE FORMYLTRANSFERASE"/>
    <property type="match status" value="1"/>
</dbReference>
<dbReference type="PATRIC" id="fig|1220535.3.peg.242"/>
<dbReference type="eggNOG" id="COG0299">
    <property type="taxonomic scope" value="Bacteria"/>
</dbReference>
<keyword evidence="3 4" id="KW-0658">Purine biosynthesis</keyword>
<dbReference type="SUPFAM" id="SSF53328">
    <property type="entry name" value="Formyltransferase"/>
    <property type="match status" value="1"/>
</dbReference>
<comment type="pathway">
    <text evidence="1 4">Purine metabolism; IMP biosynthesis via de novo pathway; N(2)-formyl-N(1)-(5-phospho-D-ribosyl)glycinamide from N(1)-(5-phospho-D-ribosyl)glycinamide (10-formyl THF route): step 1/1.</text>
</comment>
<feature type="site" description="Raises pKa of active site His" evidence="4">
    <location>
        <position position="153"/>
    </location>
</feature>
<keyword evidence="2 4" id="KW-0808">Transferase</keyword>
<dbReference type="PANTHER" id="PTHR43369:SF2">
    <property type="entry name" value="PHOSPHORIBOSYLGLYCINAMIDE FORMYLTRANSFERASE"/>
    <property type="match status" value="1"/>
</dbReference>
<proteinExistence type="inferred from homology"/>
<dbReference type="GO" id="GO:0004644">
    <property type="term" value="F:phosphoribosylglycinamide formyltransferase activity"/>
    <property type="evidence" value="ECO:0007669"/>
    <property type="project" value="UniProtKB-UniRule"/>
</dbReference>
<evidence type="ECO:0000256" key="3">
    <source>
        <dbReference type="ARBA" id="ARBA00022755"/>
    </source>
</evidence>
<evidence type="ECO:0000259" key="5">
    <source>
        <dbReference type="Pfam" id="PF00551"/>
    </source>
</evidence>
<sequence>MTSAPTRIAILFSGTGTNLRNLAAHINAPHVPATLELAICNRPDAKGLDFCRENNIPHELIDHTNYSDRAEFDAAMHAALQAANIELICAAGFMRLLTPEFVQHWEDRILNIHPSLLPAYKGLHTHRRVLEARDTSHGCTHGCTVHLMRPEMDEGPILVQKQVDVLPDDTEDTLAARVMAQELIAYPEALDMMLARLRG</sequence>
<dbReference type="EC" id="2.1.2.2" evidence="4"/>
<dbReference type="GO" id="GO:0006189">
    <property type="term" value="P:'de novo' IMP biosynthetic process"/>
    <property type="evidence" value="ECO:0007669"/>
    <property type="project" value="UniProtKB-UniRule"/>
</dbReference>
<dbReference type="InterPro" id="IPR036477">
    <property type="entry name" value="Formyl_transf_N_sf"/>
</dbReference>
<feature type="binding site" evidence="4">
    <location>
        <begin position="16"/>
        <end position="18"/>
    </location>
    <ligand>
        <name>N(1)-(5-phospho-beta-D-ribosyl)glycinamide</name>
        <dbReference type="ChEBI" id="CHEBI:143788"/>
    </ligand>
</feature>
<evidence type="ECO:0000256" key="1">
    <source>
        <dbReference type="ARBA" id="ARBA00005054"/>
    </source>
</evidence>
<feature type="active site" description="Proton donor" evidence="4">
    <location>
        <position position="113"/>
    </location>
</feature>